<accession>A0A8H8CK33</accession>
<proteinExistence type="predicted"/>
<protein>
    <submittedName>
        <fullName evidence="1">Uncharacterized protein</fullName>
    </submittedName>
</protein>
<dbReference type="AlphaFoldDB" id="A0A8H8CK33"/>
<name>A0A8H8CK33_PSICU</name>
<gene>
    <name evidence="1" type="ORF">JR316_007950</name>
</gene>
<reference evidence="1" key="1">
    <citation type="submission" date="2021-02" db="EMBL/GenBank/DDBJ databases">
        <title>Psilocybe cubensis genome.</title>
        <authorList>
            <person name="Mckernan K.J."/>
            <person name="Crawford S."/>
            <person name="Trippe A."/>
            <person name="Kane L.T."/>
            <person name="Mclaughlin S."/>
        </authorList>
    </citation>
    <scope>NUCLEOTIDE SEQUENCE [LARGE SCALE GENOMIC DNA]</scope>
    <source>
        <strain evidence="1">MGC-MH-2018</strain>
    </source>
</reference>
<organism evidence="1">
    <name type="scientific">Psilocybe cubensis</name>
    <name type="common">Psychedelic mushroom</name>
    <name type="synonym">Stropharia cubensis</name>
    <dbReference type="NCBI Taxonomy" id="181762"/>
    <lineage>
        <taxon>Eukaryota</taxon>
        <taxon>Fungi</taxon>
        <taxon>Dikarya</taxon>
        <taxon>Basidiomycota</taxon>
        <taxon>Agaricomycotina</taxon>
        <taxon>Agaricomycetes</taxon>
        <taxon>Agaricomycetidae</taxon>
        <taxon>Agaricales</taxon>
        <taxon>Agaricineae</taxon>
        <taxon>Strophariaceae</taxon>
        <taxon>Psilocybe</taxon>
    </lineage>
</organism>
<sequence length="153" mass="17094">MIIVGSSQAPKGPAPLDYELASRLTAMSNQQNLEGRHVEHYAAAPPYYPGPPVGGEHPMVIVNEASIGAQYQAELFARCARGDHQTTRRFRPLGIITAIVRNSLQVTNFYFFSERAILLARFCSPWDCFVYTQTPRRNAPVVVKSSYHDAERV</sequence>
<dbReference type="OrthoDB" id="2564984at2759"/>
<dbReference type="EMBL" id="JAFIQS010000007">
    <property type="protein sequence ID" value="KAG5167599.1"/>
    <property type="molecule type" value="Genomic_DNA"/>
</dbReference>
<comment type="caution">
    <text evidence="1">The sequence shown here is derived from an EMBL/GenBank/DDBJ whole genome shotgun (WGS) entry which is preliminary data.</text>
</comment>
<evidence type="ECO:0000313" key="1">
    <source>
        <dbReference type="EMBL" id="KAG5167599.1"/>
    </source>
</evidence>